<evidence type="ECO:0000313" key="2">
    <source>
        <dbReference type="EMBL" id="RVW35602.1"/>
    </source>
</evidence>
<protein>
    <submittedName>
        <fullName evidence="2">Uncharacterized protein</fullName>
    </submittedName>
</protein>
<comment type="caution">
    <text evidence="2">The sequence shown here is derived from an EMBL/GenBank/DDBJ whole genome shotgun (WGS) entry which is preliminary data.</text>
</comment>
<keyword evidence="1" id="KW-0732">Signal</keyword>
<feature type="signal peptide" evidence="1">
    <location>
        <begin position="1"/>
        <end position="18"/>
    </location>
</feature>
<evidence type="ECO:0000256" key="1">
    <source>
        <dbReference type="SAM" id="SignalP"/>
    </source>
</evidence>
<feature type="chain" id="PRO_5019567776" evidence="1">
    <location>
        <begin position="19"/>
        <end position="145"/>
    </location>
</feature>
<proteinExistence type="predicted"/>
<organism evidence="2 3">
    <name type="scientific">Vitis vinifera</name>
    <name type="common">Grape</name>
    <dbReference type="NCBI Taxonomy" id="29760"/>
    <lineage>
        <taxon>Eukaryota</taxon>
        <taxon>Viridiplantae</taxon>
        <taxon>Streptophyta</taxon>
        <taxon>Embryophyta</taxon>
        <taxon>Tracheophyta</taxon>
        <taxon>Spermatophyta</taxon>
        <taxon>Magnoliopsida</taxon>
        <taxon>eudicotyledons</taxon>
        <taxon>Gunneridae</taxon>
        <taxon>Pentapetalae</taxon>
        <taxon>rosids</taxon>
        <taxon>Vitales</taxon>
        <taxon>Vitaceae</taxon>
        <taxon>Viteae</taxon>
        <taxon>Vitis</taxon>
    </lineage>
</organism>
<gene>
    <name evidence="2" type="ORF">CK203_108075</name>
</gene>
<dbReference type="EMBL" id="QGNW01001600">
    <property type="protein sequence ID" value="RVW35602.1"/>
    <property type="molecule type" value="Genomic_DNA"/>
</dbReference>
<dbReference type="Proteomes" id="UP000288805">
    <property type="component" value="Unassembled WGS sequence"/>
</dbReference>
<accession>A0A438DJE4</accession>
<name>A0A438DJE4_VITVI</name>
<dbReference type="AlphaFoldDB" id="A0A438DJE4"/>
<evidence type="ECO:0000313" key="3">
    <source>
        <dbReference type="Proteomes" id="UP000288805"/>
    </source>
</evidence>
<sequence length="145" mass="16871">MMYLGYLMMIHMISCCKSMTCVLLYGRFLTKVFKDVNIDLSRETDFEVPSTYDMCDDQSMARMKFEKVPDGSWRELELDILPLQSEVVQFKATFSKPMMFEPTYTTEPSTQPSFIDCSSRPGFTEPLHTEYHLLRNLSFLTILLG</sequence>
<reference evidence="2 3" key="1">
    <citation type="journal article" date="2018" name="PLoS Genet.">
        <title>Population sequencing reveals clonal diversity and ancestral inbreeding in the grapevine cultivar Chardonnay.</title>
        <authorList>
            <person name="Roach M.J."/>
            <person name="Johnson D.L."/>
            <person name="Bohlmann J."/>
            <person name="van Vuuren H.J."/>
            <person name="Jones S.J."/>
            <person name="Pretorius I.S."/>
            <person name="Schmidt S.A."/>
            <person name="Borneman A.R."/>
        </authorList>
    </citation>
    <scope>NUCLEOTIDE SEQUENCE [LARGE SCALE GENOMIC DNA]</scope>
    <source>
        <strain evidence="3">cv. Chardonnay</strain>
        <tissue evidence="2">Leaf</tissue>
    </source>
</reference>